<sequence length="207" mass="24812">MQLKQEFYGIASKHVGDDNRELIECCWDEIEKSYTTKDRYYHNLNHLEEMVVELNPLKHKIQNRDSLLLSIFYHDIIYNPTSTDNEEKSANKAREQLEKIHIPANRIHTIYKQIAATKTHERSDDTDTNFLLDVDLCILGKPWEKYLLYSNQIRKEYAFYPNPIYNQGRKKVLAHLLNLKEVFKTDFFQNKYEHQARENMLKEMARL</sequence>
<gene>
    <name evidence="1" type="ORF">FXV77_18935</name>
</gene>
<dbReference type="PIRSF" id="PIRSF035170">
    <property type="entry name" value="HD_phosphohydro"/>
    <property type="match status" value="1"/>
</dbReference>
<dbReference type="SUPFAM" id="SSF109604">
    <property type="entry name" value="HD-domain/PDEase-like"/>
    <property type="match status" value="1"/>
</dbReference>
<name>A0A5D4GUY1_9SPHI</name>
<organism evidence="1 2">
    <name type="scientific">Sphingobacterium phlebotomi</name>
    <dbReference type="NCBI Taxonomy" id="2605433"/>
    <lineage>
        <taxon>Bacteria</taxon>
        <taxon>Pseudomonadati</taxon>
        <taxon>Bacteroidota</taxon>
        <taxon>Sphingobacteriia</taxon>
        <taxon>Sphingobacteriales</taxon>
        <taxon>Sphingobacteriaceae</taxon>
        <taxon>Sphingobacterium</taxon>
    </lineage>
</organism>
<evidence type="ECO:0000313" key="2">
    <source>
        <dbReference type="Proteomes" id="UP000322362"/>
    </source>
</evidence>
<dbReference type="AlphaFoldDB" id="A0A5D4GUY1"/>
<evidence type="ECO:0008006" key="3">
    <source>
        <dbReference type="Google" id="ProtNLM"/>
    </source>
</evidence>
<evidence type="ECO:0000313" key="1">
    <source>
        <dbReference type="EMBL" id="TYR32681.1"/>
    </source>
</evidence>
<dbReference type="PANTHER" id="PTHR21174:SF0">
    <property type="entry name" value="HD PHOSPHOHYDROLASE FAMILY PROTEIN-RELATED"/>
    <property type="match status" value="1"/>
</dbReference>
<reference evidence="1 2" key="1">
    <citation type="submission" date="2019-08" db="EMBL/GenBank/DDBJ databases">
        <title>Phlebobacter frassis gen. nov. sp. nov., a new member of family Sphingobacteriaceae isolated from sand fly rearing media.</title>
        <authorList>
            <person name="Kakumanu M.L."/>
            <person name="Marayati B.F."/>
            <person name="Wada-Katsumata A."/>
            <person name="Wasserberg G."/>
            <person name="Schal C."/>
            <person name="Apperson C.S."/>
            <person name="Ponnusamy L."/>
        </authorList>
    </citation>
    <scope>NUCLEOTIDE SEQUENCE [LARGE SCALE GENOMIC DNA]</scope>
    <source>
        <strain evidence="1 2">SSI9</strain>
    </source>
</reference>
<dbReference type="EMBL" id="VTAV01000018">
    <property type="protein sequence ID" value="TYR32681.1"/>
    <property type="molecule type" value="Genomic_DNA"/>
</dbReference>
<dbReference type="RefSeq" id="WP_148920809.1">
    <property type="nucleotide sequence ID" value="NZ_VTAV01000018.1"/>
</dbReference>
<dbReference type="PANTHER" id="PTHR21174">
    <property type="match status" value="1"/>
</dbReference>
<protein>
    <recommendedName>
        <fullName evidence="3">Metal-dependent HD superfamily phosphohydrolase</fullName>
    </recommendedName>
</protein>
<comment type="caution">
    <text evidence="1">The sequence shown here is derived from an EMBL/GenBank/DDBJ whole genome shotgun (WGS) entry which is preliminary data.</text>
</comment>
<dbReference type="Gene3D" id="1.10.3210.10">
    <property type="entry name" value="Hypothetical protein af1432"/>
    <property type="match status" value="1"/>
</dbReference>
<keyword evidence="2" id="KW-1185">Reference proteome</keyword>
<dbReference type="Proteomes" id="UP000322362">
    <property type="component" value="Unassembled WGS sequence"/>
</dbReference>
<dbReference type="InterPro" id="IPR009218">
    <property type="entry name" value="HD_phosphohydro"/>
</dbReference>
<accession>A0A5D4GUY1</accession>
<proteinExistence type="predicted"/>